<organism evidence="2 3">
    <name type="scientific">Ekhidna lutea</name>
    <dbReference type="NCBI Taxonomy" id="447679"/>
    <lineage>
        <taxon>Bacteria</taxon>
        <taxon>Pseudomonadati</taxon>
        <taxon>Bacteroidota</taxon>
        <taxon>Cytophagia</taxon>
        <taxon>Cytophagales</taxon>
        <taxon>Reichenbachiellaceae</taxon>
        <taxon>Ekhidna</taxon>
    </lineage>
</organism>
<dbReference type="EMBL" id="FZPD01000002">
    <property type="protein sequence ID" value="SNS84552.1"/>
    <property type="molecule type" value="Genomic_DNA"/>
</dbReference>
<gene>
    <name evidence="2" type="ORF">SAMN05421640_1489</name>
</gene>
<reference evidence="2 3" key="1">
    <citation type="submission" date="2017-06" db="EMBL/GenBank/DDBJ databases">
        <authorList>
            <person name="Kim H.J."/>
            <person name="Triplett B.A."/>
        </authorList>
    </citation>
    <scope>NUCLEOTIDE SEQUENCE [LARGE SCALE GENOMIC DNA]</scope>
    <source>
        <strain evidence="2 3">DSM 19307</strain>
    </source>
</reference>
<dbReference type="RefSeq" id="WP_089356221.1">
    <property type="nucleotide sequence ID" value="NZ_FZPD01000002.1"/>
</dbReference>
<protein>
    <submittedName>
        <fullName evidence="2">Uncharacterized protein</fullName>
    </submittedName>
</protein>
<name>A0A239HTF6_EKHLU</name>
<evidence type="ECO:0000313" key="3">
    <source>
        <dbReference type="Proteomes" id="UP000198393"/>
    </source>
</evidence>
<dbReference type="Proteomes" id="UP000198393">
    <property type="component" value="Unassembled WGS sequence"/>
</dbReference>
<proteinExistence type="predicted"/>
<keyword evidence="1" id="KW-0175">Coiled coil</keyword>
<dbReference type="AlphaFoldDB" id="A0A239HTF6"/>
<evidence type="ECO:0000256" key="1">
    <source>
        <dbReference type="SAM" id="Coils"/>
    </source>
</evidence>
<sequence length="118" mass="13841">MEELNIINEAYINQKNKYEESIKTFADKLEEKINFLKEKASDVEQSARVTYENRVDLLKQKKDEALDHYQKIRETSESKWSEVKGEASAKINDLKDETETAYTGIKNGFSYLFDKFKS</sequence>
<accession>A0A239HTF6</accession>
<feature type="coiled-coil region" evidence="1">
    <location>
        <begin position="1"/>
        <end position="75"/>
    </location>
</feature>
<keyword evidence="3" id="KW-1185">Reference proteome</keyword>
<evidence type="ECO:0000313" key="2">
    <source>
        <dbReference type="EMBL" id="SNS84552.1"/>
    </source>
</evidence>